<sequence length="276" mass="30769">MPKLRGTRNYNLAEQDRLLAIVSAELPHGPDDWGVVAVAFNAALGPLRKSRSGISLRRKFMSLCREAQIAESESGDSRSLSTLAAELKLKINARGKYNRGVPDSRAQEVPSPPLDTLPERLHLESEDVVASRQRCAGYFATSVVSCHRHDDPESTRTLAAEGSSSTVGGAEHTTASQASCLQDSQVTGSMGHTLEESVVWSSLLSCGKRHSHCDIARLLFMCFQQREQQQHAEWQNAQKRDQREKDDNQRQRDQERVDANQRHKELLACLASLQRR</sequence>
<proteinExistence type="predicted"/>
<gene>
    <name evidence="2" type="ORF">PHMEG_00030654</name>
</gene>
<evidence type="ECO:0000256" key="1">
    <source>
        <dbReference type="SAM" id="MobiDB-lite"/>
    </source>
</evidence>
<feature type="compositionally biased region" description="Basic and acidic residues" evidence="1">
    <location>
        <begin position="238"/>
        <end position="260"/>
    </location>
</feature>
<comment type="caution">
    <text evidence="2">The sequence shown here is derived from an EMBL/GenBank/DDBJ whole genome shotgun (WGS) entry which is preliminary data.</text>
</comment>
<dbReference type="Proteomes" id="UP000198211">
    <property type="component" value="Unassembled WGS sequence"/>
</dbReference>
<protein>
    <submittedName>
        <fullName evidence="2">Uncharacterized protein</fullName>
    </submittedName>
</protein>
<feature type="compositionally biased region" description="Polar residues" evidence="1">
    <location>
        <begin position="162"/>
        <end position="179"/>
    </location>
</feature>
<feature type="region of interest" description="Disordered" evidence="1">
    <location>
        <begin position="149"/>
        <end position="179"/>
    </location>
</feature>
<name>A0A225V056_9STRA</name>
<evidence type="ECO:0000313" key="3">
    <source>
        <dbReference type="Proteomes" id="UP000198211"/>
    </source>
</evidence>
<accession>A0A225V056</accession>
<evidence type="ECO:0000313" key="2">
    <source>
        <dbReference type="EMBL" id="OWY98553.1"/>
    </source>
</evidence>
<feature type="region of interest" description="Disordered" evidence="1">
    <location>
        <begin position="98"/>
        <end position="117"/>
    </location>
</feature>
<feature type="region of interest" description="Disordered" evidence="1">
    <location>
        <begin position="233"/>
        <end position="260"/>
    </location>
</feature>
<keyword evidence="3" id="KW-1185">Reference proteome</keyword>
<dbReference type="AlphaFoldDB" id="A0A225V056"/>
<reference evidence="3" key="1">
    <citation type="submission" date="2017-03" db="EMBL/GenBank/DDBJ databases">
        <title>Phytopthora megakarya and P. palmivora, two closely related causual agents of cacao black pod achieved similar genome size and gene model numbers by different mechanisms.</title>
        <authorList>
            <person name="Ali S."/>
            <person name="Shao J."/>
            <person name="Larry D.J."/>
            <person name="Kronmiller B."/>
            <person name="Shen D."/>
            <person name="Strem M.D."/>
            <person name="Melnick R.L."/>
            <person name="Guiltinan M.J."/>
            <person name="Tyler B.M."/>
            <person name="Meinhardt L.W."/>
            <person name="Bailey B.A."/>
        </authorList>
    </citation>
    <scope>NUCLEOTIDE SEQUENCE [LARGE SCALE GENOMIC DNA]</scope>
    <source>
        <strain evidence="3">zdho120</strain>
    </source>
</reference>
<dbReference type="EMBL" id="NBNE01009290">
    <property type="protein sequence ID" value="OWY98553.1"/>
    <property type="molecule type" value="Genomic_DNA"/>
</dbReference>
<organism evidence="2 3">
    <name type="scientific">Phytophthora megakarya</name>
    <dbReference type="NCBI Taxonomy" id="4795"/>
    <lineage>
        <taxon>Eukaryota</taxon>
        <taxon>Sar</taxon>
        <taxon>Stramenopiles</taxon>
        <taxon>Oomycota</taxon>
        <taxon>Peronosporomycetes</taxon>
        <taxon>Peronosporales</taxon>
        <taxon>Peronosporaceae</taxon>
        <taxon>Phytophthora</taxon>
    </lineage>
</organism>